<evidence type="ECO:0000313" key="2">
    <source>
        <dbReference type="EMBL" id="KHJ34473.1"/>
    </source>
</evidence>
<reference evidence="2 3" key="1">
    <citation type="journal article" date="2014" name="BMC Genomics">
        <title>Adaptive genomic structural variation in the grape powdery mildew pathogen, Erysiphe necator.</title>
        <authorList>
            <person name="Jones L."/>
            <person name="Riaz S."/>
            <person name="Morales-Cruz A."/>
            <person name="Amrine K.C."/>
            <person name="McGuire B."/>
            <person name="Gubler W.D."/>
            <person name="Walker M.A."/>
            <person name="Cantu D."/>
        </authorList>
    </citation>
    <scope>NUCLEOTIDE SEQUENCE [LARGE SCALE GENOMIC DNA]</scope>
    <source>
        <strain evidence="3">c</strain>
    </source>
</reference>
<name>A0A0B1P889_UNCNE</name>
<keyword evidence="1" id="KW-0472">Membrane</keyword>
<keyword evidence="1" id="KW-1133">Transmembrane helix</keyword>
<protein>
    <submittedName>
        <fullName evidence="2">Putative integral membrane protein</fullName>
    </submittedName>
</protein>
<dbReference type="PANTHER" id="PTHR12459:SF15">
    <property type="entry name" value="TRANSMEMBRANE PROTEIN 135"/>
    <property type="match status" value="1"/>
</dbReference>
<dbReference type="HOGENOM" id="CLU_012946_0_0_1"/>
<dbReference type="InterPro" id="IPR026749">
    <property type="entry name" value="Tmem135"/>
</dbReference>
<dbReference type="PANTHER" id="PTHR12459">
    <property type="entry name" value="TRANSMEMBRANE PROTEIN 135-RELATED"/>
    <property type="match status" value="1"/>
</dbReference>
<accession>A0A0B1P889</accession>
<sequence length="428" mass="48136">MKQKPNQSGIAKSAFQILRGGLELQRFPTFCATLVGCYTFFGIIIQQLVFIYLPNLSSLIKLRLSRFISAFIGAWLGLKLLQSKESPEYIQDVTFETPSGRVSKKIRLAGRTIDLTLFAVTRAIDVVGGSIWSRRRNQLKAVGKVNRFHELISKLADPLLFSASSAIIMFNWLYTPEKLPRSYCKWVRSAAAVDMRLISGLRQLRNKALIYGIEPSYPHVFTDLCRDYNWPLEWANHAKTAPVPCEIVHLKDGPSCEYHALARLIRSTTWAMSTYLPLNLMLVLRQPSSKALLRAVRCAMRSSIFLGTYISLFYYGICLVRSRIGPLIFGKSNASLQYIDSGLNVAGGCVLCGWSVLIENSGRRRELALFLVPKALATFFPRSYPMEQQWKESIVFSISTAIVFTAVTEKSNTVRGLLGRVLKTVLAQ</sequence>
<keyword evidence="1" id="KW-0812">Transmembrane</keyword>
<proteinExistence type="predicted"/>
<gene>
    <name evidence="2" type="ORF">EV44_g1937</name>
</gene>
<comment type="caution">
    <text evidence="2">The sequence shown here is derived from an EMBL/GenBank/DDBJ whole genome shotgun (WGS) entry which is preliminary data.</text>
</comment>
<dbReference type="OMA" id="SAAIVMW"/>
<dbReference type="Proteomes" id="UP000030854">
    <property type="component" value="Unassembled WGS sequence"/>
</dbReference>
<dbReference type="AlphaFoldDB" id="A0A0B1P889"/>
<evidence type="ECO:0000313" key="3">
    <source>
        <dbReference type="Proteomes" id="UP000030854"/>
    </source>
</evidence>
<feature type="transmembrane region" description="Helical" evidence="1">
    <location>
        <begin position="27"/>
        <end position="52"/>
    </location>
</feature>
<organism evidence="2 3">
    <name type="scientific">Uncinula necator</name>
    <name type="common">Grape powdery mildew</name>
    <dbReference type="NCBI Taxonomy" id="52586"/>
    <lineage>
        <taxon>Eukaryota</taxon>
        <taxon>Fungi</taxon>
        <taxon>Dikarya</taxon>
        <taxon>Ascomycota</taxon>
        <taxon>Pezizomycotina</taxon>
        <taxon>Leotiomycetes</taxon>
        <taxon>Erysiphales</taxon>
        <taxon>Erysiphaceae</taxon>
        <taxon>Erysiphe</taxon>
    </lineage>
</organism>
<dbReference type="EMBL" id="JNVN01000854">
    <property type="protein sequence ID" value="KHJ34473.1"/>
    <property type="molecule type" value="Genomic_DNA"/>
</dbReference>
<keyword evidence="3" id="KW-1185">Reference proteome</keyword>
<evidence type="ECO:0000256" key="1">
    <source>
        <dbReference type="SAM" id="Phobius"/>
    </source>
</evidence>